<reference evidence="3" key="1">
    <citation type="submission" date="2022-11" db="UniProtKB">
        <authorList>
            <consortium name="WormBaseParasite"/>
        </authorList>
    </citation>
    <scope>IDENTIFICATION</scope>
</reference>
<accession>A0A915E799</accession>
<keyword evidence="2" id="KW-1185">Reference proteome</keyword>
<keyword evidence="1" id="KW-1133">Transmembrane helix</keyword>
<proteinExistence type="predicted"/>
<sequence>MAAEKLATSSSACDLFHRPFPSASSIALKAVVYLLLCHFVLVFGDGLDEEQVKLLRFKRQYSYDDGYYGNYYGW</sequence>
<evidence type="ECO:0000313" key="3">
    <source>
        <dbReference type="WBParaSite" id="jg3098"/>
    </source>
</evidence>
<name>A0A915E799_9BILA</name>
<evidence type="ECO:0000256" key="1">
    <source>
        <dbReference type="SAM" id="Phobius"/>
    </source>
</evidence>
<keyword evidence="1" id="KW-0472">Membrane</keyword>
<organism evidence="2 3">
    <name type="scientific">Ditylenchus dipsaci</name>
    <dbReference type="NCBI Taxonomy" id="166011"/>
    <lineage>
        <taxon>Eukaryota</taxon>
        <taxon>Metazoa</taxon>
        <taxon>Ecdysozoa</taxon>
        <taxon>Nematoda</taxon>
        <taxon>Chromadorea</taxon>
        <taxon>Rhabditida</taxon>
        <taxon>Tylenchina</taxon>
        <taxon>Tylenchomorpha</taxon>
        <taxon>Sphaerularioidea</taxon>
        <taxon>Anguinidae</taxon>
        <taxon>Anguininae</taxon>
        <taxon>Ditylenchus</taxon>
    </lineage>
</organism>
<feature type="transmembrane region" description="Helical" evidence="1">
    <location>
        <begin position="26"/>
        <end position="47"/>
    </location>
</feature>
<dbReference type="AlphaFoldDB" id="A0A915E799"/>
<keyword evidence="1" id="KW-0812">Transmembrane</keyword>
<dbReference type="Proteomes" id="UP000887574">
    <property type="component" value="Unplaced"/>
</dbReference>
<protein>
    <submittedName>
        <fullName evidence="3">Uncharacterized protein</fullName>
    </submittedName>
</protein>
<evidence type="ECO:0000313" key="2">
    <source>
        <dbReference type="Proteomes" id="UP000887574"/>
    </source>
</evidence>
<dbReference type="WBParaSite" id="jg3098">
    <property type="protein sequence ID" value="jg3098"/>
    <property type="gene ID" value="jg3098"/>
</dbReference>